<dbReference type="AlphaFoldDB" id="A0A1E9PJX6"/>
<keyword evidence="3" id="KW-1185">Reference proteome</keyword>
<reference evidence="1" key="2">
    <citation type="submission" date="2022-09" db="EMBL/GenBank/DDBJ databases">
        <title>Aerococcus urinae taxonomy study.</title>
        <authorList>
            <person name="Christensen J."/>
            <person name="Senneby E."/>
        </authorList>
    </citation>
    <scope>NUCLEOTIDE SEQUENCE</scope>
    <source>
        <strain evidence="1">LUND-41-B12</strain>
    </source>
</reference>
<dbReference type="RefSeq" id="WP_070558170.1">
    <property type="nucleotide sequence ID" value="NZ_CAJHLG010000005.1"/>
</dbReference>
<accession>A0A1E9PJX6</accession>
<proteinExistence type="predicted"/>
<evidence type="ECO:0000313" key="3">
    <source>
        <dbReference type="Proteomes" id="UP000250354"/>
    </source>
</evidence>
<gene>
    <name evidence="2" type="ORF">DBT44_0008220</name>
    <name evidence="1" type="ORF">ODY61_06545</name>
</gene>
<protein>
    <submittedName>
        <fullName evidence="1">Uncharacterized protein</fullName>
    </submittedName>
</protein>
<organism evidence="1 4">
    <name type="scientific">Aerococcus mictus</name>
    <dbReference type="NCBI Taxonomy" id="2976810"/>
    <lineage>
        <taxon>Bacteria</taxon>
        <taxon>Bacillati</taxon>
        <taxon>Bacillota</taxon>
        <taxon>Bacilli</taxon>
        <taxon>Lactobacillales</taxon>
        <taxon>Aerococcaceae</taxon>
        <taxon>Aerococcus</taxon>
    </lineage>
</organism>
<dbReference type="EMBL" id="JAOTMY010000003">
    <property type="protein sequence ID" value="MCY3087768.1"/>
    <property type="molecule type" value="Genomic_DNA"/>
</dbReference>
<dbReference type="Proteomes" id="UP001069047">
    <property type="component" value="Unassembled WGS sequence"/>
</dbReference>
<dbReference type="GeneID" id="86858180"/>
<evidence type="ECO:0000313" key="4">
    <source>
        <dbReference type="Proteomes" id="UP001069047"/>
    </source>
</evidence>
<reference evidence="2" key="3">
    <citation type="submission" date="2024-02" db="EMBL/GenBank/DDBJ databases">
        <authorList>
            <person name="Choi B."/>
        </authorList>
    </citation>
    <scope>NUCLEOTIDE SEQUENCE</scope>
    <source>
        <strain evidence="2">UMB1016</strain>
    </source>
</reference>
<evidence type="ECO:0000313" key="2">
    <source>
        <dbReference type="EMBL" id="WWC54365.1"/>
    </source>
</evidence>
<dbReference type="Proteomes" id="UP000250354">
    <property type="component" value="Chromosome"/>
</dbReference>
<name>A0A1E9PJX6_9LACT</name>
<accession>A0A9Q4DFB2</accession>
<evidence type="ECO:0000313" key="1">
    <source>
        <dbReference type="EMBL" id="MCY3087768.1"/>
    </source>
</evidence>
<reference evidence="2 3" key="1">
    <citation type="journal article" date="2020" name="J. Bacteriol.">
        <title>Aerococcus urinae Isolated from Women with Lower Urinary Tract Symptoms: In Vitro Aggregation and Genome Analysis.</title>
        <authorList>
            <person name="Hilt E.E."/>
            <person name="Putonti C."/>
            <person name="Thomas-White K."/>
            <person name="Lewis A.L."/>
            <person name="Visick K.L."/>
            <person name="Gilbert N.M."/>
            <person name="Wolfe A.J."/>
        </authorList>
    </citation>
    <scope>NUCLEOTIDE SEQUENCE [LARGE SCALE GENOMIC DNA]</scope>
    <source>
        <strain evidence="2 3">UMB1016</strain>
    </source>
</reference>
<dbReference type="EMBL" id="CP145132">
    <property type="protein sequence ID" value="WWC54365.1"/>
    <property type="molecule type" value="Genomic_DNA"/>
</dbReference>
<sequence length="259" mass="29986">MVVNYIYILLEPTSNHVTSRGLGVQHLKKAMKKLPRNLVLLSSPKDMGSFDDYTRFELIRGEKSVSDFLIEQESVANPHVKWIDYDSQELLHQLDPGEIAEMLYLSHANRHWHSPFFYKLQNNYVCLPMENHLVKVYYRYINEFFYQLALRIKACVEDSGVGKRPLFFLSSSLSTKEIPLPSLETIEELRPLLYEGAIFDFSQVDWARQSDLVIPIYLAEDQVDETINRLSEAKLLAKLTYDSAKGWSIKELSNEIFGG</sequence>